<evidence type="ECO:0000256" key="5">
    <source>
        <dbReference type="ARBA" id="ARBA00022475"/>
    </source>
</evidence>
<feature type="domain" description="Membrane insertase YidC/Oxa/ALB C-terminal" evidence="19">
    <location>
        <begin position="35"/>
        <end position="275"/>
    </location>
</feature>
<evidence type="ECO:0000256" key="13">
    <source>
        <dbReference type="ARBA" id="ARBA00031538"/>
    </source>
</evidence>
<feature type="compositionally biased region" description="Basic residues" evidence="17">
    <location>
        <begin position="642"/>
        <end position="658"/>
    </location>
</feature>
<feature type="transmembrane region" description="Helical" evidence="18">
    <location>
        <begin position="239"/>
        <end position="262"/>
    </location>
</feature>
<comment type="similarity">
    <text evidence="2">Belongs to the OXA1/ALB3/YidC family. Type 1 subfamily.</text>
</comment>
<dbReference type="InterPro" id="IPR001708">
    <property type="entry name" value="YidC/ALB3/OXA1/COX18"/>
</dbReference>
<feature type="transmembrane region" description="Helical" evidence="18">
    <location>
        <begin position="5"/>
        <end position="20"/>
    </location>
</feature>
<evidence type="ECO:0000256" key="6">
    <source>
        <dbReference type="ARBA" id="ARBA00022692"/>
    </source>
</evidence>
<evidence type="ECO:0000313" key="20">
    <source>
        <dbReference type="EMBL" id="GAA3948923.1"/>
    </source>
</evidence>
<keyword evidence="8 18" id="KW-1133">Transmembrane helix</keyword>
<organism evidence="20 21">
    <name type="scientific">Gordonia caeni</name>
    <dbReference type="NCBI Taxonomy" id="1007097"/>
    <lineage>
        <taxon>Bacteria</taxon>
        <taxon>Bacillati</taxon>
        <taxon>Actinomycetota</taxon>
        <taxon>Actinomycetes</taxon>
        <taxon>Mycobacteriales</taxon>
        <taxon>Gordoniaceae</taxon>
        <taxon>Gordonia</taxon>
    </lineage>
</organism>
<evidence type="ECO:0000256" key="10">
    <source>
        <dbReference type="ARBA" id="ARBA00023186"/>
    </source>
</evidence>
<dbReference type="PANTHER" id="PTHR12428:SF65">
    <property type="entry name" value="CYTOCHROME C OXIDASE ASSEMBLY PROTEIN COX18, MITOCHONDRIAL"/>
    <property type="match status" value="1"/>
</dbReference>
<evidence type="ECO:0000256" key="18">
    <source>
        <dbReference type="SAM" id="Phobius"/>
    </source>
</evidence>
<reference evidence="21" key="1">
    <citation type="journal article" date="2019" name="Int. J. Syst. Evol. Microbiol.">
        <title>The Global Catalogue of Microorganisms (GCM) 10K type strain sequencing project: providing services to taxonomists for standard genome sequencing and annotation.</title>
        <authorList>
            <consortium name="The Broad Institute Genomics Platform"/>
            <consortium name="The Broad Institute Genome Sequencing Center for Infectious Disease"/>
            <person name="Wu L."/>
            <person name="Ma J."/>
        </authorList>
    </citation>
    <scope>NUCLEOTIDE SEQUENCE [LARGE SCALE GENOMIC DNA]</scope>
    <source>
        <strain evidence="21">JCM 16923</strain>
    </source>
</reference>
<proteinExistence type="inferred from homology"/>
<gene>
    <name evidence="20" type="ORF">GCM10022231_02900</name>
</gene>
<protein>
    <recommendedName>
        <fullName evidence="3">Membrane protein insertase YidC</fullName>
    </recommendedName>
    <alternativeName>
        <fullName evidence="15">Foldase YidC</fullName>
    </alternativeName>
    <alternativeName>
        <fullName evidence="14">Membrane integrase YidC</fullName>
    </alternativeName>
    <alternativeName>
        <fullName evidence="13">Membrane protein YidC</fullName>
    </alternativeName>
</protein>
<evidence type="ECO:0000256" key="15">
    <source>
        <dbReference type="ARBA" id="ARBA00033342"/>
    </source>
</evidence>
<dbReference type="InterPro" id="IPR028055">
    <property type="entry name" value="YidC/Oxa/ALB_C"/>
</dbReference>
<evidence type="ECO:0000256" key="8">
    <source>
        <dbReference type="ARBA" id="ARBA00022989"/>
    </source>
</evidence>
<feature type="transmembrane region" description="Helical" evidence="18">
    <location>
        <begin position="193"/>
        <end position="210"/>
    </location>
</feature>
<evidence type="ECO:0000313" key="21">
    <source>
        <dbReference type="Proteomes" id="UP001418444"/>
    </source>
</evidence>
<accession>A0ABP7NMZ7</accession>
<feature type="transmembrane region" description="Helical" evidence="18">
    <location>
        <begin position="98"/>
        <end position="121"/>
    </location>
</feature>
<comment type="function">
    <text evidence="11">Required for the insertion and/or proper folding and/or complex formation of integral membrane proteins into the membrane. Involved in integration of membrane proteins that insert both dependently and independently of the Sec translocase complex, as well as at least some lipoproteins. Aids folding of multispanning membrane proteins.</text>
</comment>
<feature type="transmembrane region" description="Helical" evidence="18">
    <location>
        <begin position="32"/>
        <end position="50"/>
    </location>
</feature>
<evidence type="ECO:0000256" key="17">
    <source>
        <dbReference type="SAM" id="MobiDB-lite"/>
    </source>
</evidence>
<evidence type="ECO:0000256" key="3">
    <source>
        <dbReference type="ARBA" id="ARBA00015325"/>
    </source>
</evidence>
<evidence type="ECO:0000256" key="9">
    <source>
        <dbReference type="ARBA" id="ARBA00023136"/>
    </source>
</evidence>
<feature type="compositionally biased region" description="Basic and acidic residues" evidence="17">
    <location>
        <begin position="610"/>
        <end position="627"/>
    </location>
</feature>
<comment type="subcellular location">
    <subcellularLocation>
        <location evidence="1">Cell membrane</location>
        <topology evidence="1">Multi-pass membrane protein</topology>
    </subcellularLocation>
    <subcellularLocation>
        <location evidence="16">Membrane</location>
        <topology evidence="16">Multi-pass membrane protein</topology>
    </subcellularLocation>
</comment>
<keyword evidence="21" id="KW-1185">Reference proteome</keyword>
<name>A0ABP7NMZ7_9ACTN</name>
<keyword evidence="5" id="KW-1003">Cell membrane</keyword>
<evidence type="ECO:0000256" key="4">
    <source>
        <dbReference type="ARBA" id="ARBA00022448"/>
    </source>
</evidence>
<evidence type="ECO:0000256" key="7">
    <source>
        <dbReference type="ARBA" id="ARBA00022927"/>
    </source>
</evidence>
<evidence type="ECO:0000259" key="19">
    <source>
        <dbReference type="Pfam" id="PF02096"/>
    </source>
</evidence>
<keyword evidence="4" id="KW-0813">Transport</keyword>
<keyword evidence="10" id="KW-0143">Chaperone</keyword>
<sequence>MLNFIYYPVSWIMWVWHWLFDKILPDSPGGSGVAWALSVVFLVFTLRAILYKPFVKQIRTTKKMQEINPQMQAIRKKYSNDRVKMTEEMQKLQKEHGFNPLLGCLPMLLQIPVFIGLFHVLRSFNRMGTGVGQEGLTSEQTRALGNYAFSPELVENFLDARLFGVPLSSFITQPTTEFAAFVPEGMPVDFTRWQIAALVVPLMIVASFATHMNSRASVSRQTAEAMENPQTRIMNRLSLWVFPLGILATGPFFPVAILMYWVSNNLWTYGQQHLVFGRIEKEENHEKAIREEKRRASAPRPGERPLPGNFDPKKAMDRGYTALREGRPGDAGTEFRKVTRFGQRNADWLYRGRNGLVQAADELVRLSEDADLRASLAFQWTDAARTDAGAEDADLAALDGYLTLRRQQLIAWLNDGHEERLNTVMRDDSAILTAYQDAWEQANPDSPVSELAHDRKADWARMVATALFRSGKFDEARIYARQAAAIYDRIIEQAEAAGAEAGVDVPGYKTELAQVKLIAAAPSGSVWKHATVPASEKTARELEGREGVALVAETAADDEERAAAAKDWHETATAAHGKKIVAPGSVEEASKAVAETVLKVTDHGGPQSRLEAERRSPDDEVVEKVAKEAANAQTAAKSQKTQARKSNKSKKNRRGGRQ</sequence>
<evidence type="ECO:0000256" key="2">
    <source>
        <dbReference type="ARBA" id="ARBA00010527"/>
    </source>
</evidence>
<evidence type="ECO:0000256" key="16">
    <source>
        <dbReference type="RuleBase" id="RU003945"/>
    </source>
</evidence>
<evidence type="ECO:0000256" key="1">
    <source>
        <dbReference type="ARBA" id="ARBA00004651"/>
    </source>
</evidence>
<comment type="subunit">
    <text evidence="12">Interacts with the Sec translocase complex via SecD. Specifically interacts with transmembrane segments of nascent integral membrane proteins during membrane integration.</text>
</comment>
<comment type="caution">
    <text evidence="20">The sequence shown here is derived from an EMBL/GenBank/DDBJ whole genome shotgun (WGS) entry which is preliminary data.</text>
</comment>
<feature type="region of interest" description="Disordered" evidence="17">
    <location>
        <begin position="287"/>
        <end position="315"/>
    </location>
</feature>
<dbReference type="CDD" id="cd20070">
    <property type="entry name" value="5TM_YidC_Alb3"/>
    <property type="match status" value="1"/>
</dbReference>
<evidence type="ECO:0000256" key="12">
    <source>
        <dbReference type="ARBA" id="ARBA00026028"/>
    </source>
</evidence>
<evidence type="ECO:0000256" key="14">
    <source>
        <dbReference type="ARBA" id="ARBA00033245"/>
    </source>
</evidence>
<dbReference type="NCBIfam" id="TIGR03592">
    <property type="entry name" value="yidC_oxa1_cterm"/>
    <property type="match status" value="1"/>
</dbReference>
<keyword evidence="7" id="KW-0653">Protein transport</keyword>
<dbReference type="Pfam" id="PF02096">
    <property type="entry name" value="60KD_IMP"/>
    <property type="match status" value="1"/>
</dbReference>
<dbReference type="Proteomes" id="UP001418444">
    <property type="component" value="Unassembled WGS sequence"/>
</dbReference>
<dbReference type="NCBIfam" id="NF002899">
    <property type="entry name" value="PRK03449.1"/>
    <property type="match status" value="1"/>
</dbReference>
<feature type="compositionally biased region" description="Low complexity" evidence="17">
    <location>
        <begin position="628"/>
        <end position="641"/>
    </location>
</feature>
<dbReference type="EMBL" id="BAAAZW010000001">
    <property type="protein sequence ID" value="GAA3948923.1"/>
    <property type="molecule type" value="Genomic_DNA"/>
</dbReference>
<dbReference type="PANTHER" id="PTHR12428">
    <property type="entry name" value="OXA1"/>
    <property type="match status" value="1"/>
</dbReference>
<keyword evidence="6 16" id="KW-0812">Transmembrane</keyword>
<feature type="region of interest" description="Disordered" evidence="17">
    <location>
        <begin position="599"/>
        <end position="658"/>
    </location>
</feature>
<keyword evidence="9 18" id="KW-0472">Membrane</keyword>
<evidence type="ECO:0000256" key="11">
    <source>
        <dbReference type="ARBA" id="ARBA00025034"/>
    </source>
</evidence>
<dbReference type="InterPro" id="IPR047196">
    <property type="entry name" value="YidC_ALB_C"/>
</dbReference>